<feature type="transmembrane region" description="Helical" evidence="1">
    <location>
        <begin position="88"/>
        <end position="106"/>
    </location>
</feature>
<keyword evidence="1" id="KW-0472">Membrane</keyword>
<dbReference type="RefSeq" id="WP_072949478.1">
    <property type="nucleotide sequence ID" value="NZ_FRCT01000003.1"/>
</dbReference>
<gene>
    <name evidence="2" type="ORF">SAMN04487860_103244</name>
</gene>
<feature type="transmembrane region" description="Helical" evidence="1">
    <location>
        <begin position="178"/>
        <end position="205"/>
    </location>
</feature>
<evidence type="ECO:0000313" key="3">
    <source>
        <dbReference type="Proteomes" id="UP000184394"/>
    </source>
</evidence>
<protein>
    <submittedName>
        <fullName evidence="2">Uncharacterized protein</fullName>
    </submittedName>
</protein>
<dbReference type="PANTHER" id="PTHR35864">
    <property type="entry name" value="ZINC METALLOPROTEASE MJ0611-RELATED"/>
    <property type="match status" value="1"/>
</dbReference>
<proteinExistence type="predicted"/>
<evidence type="ECO:0000313" key="2">
    <source>
        <dbReference type="EMBL" id="SHM34872.1"/>
    </source>
</evidence>
<keyword evidence="1" id="KW-1133">Transmembrane helix</keyword>
<dbReference type="AlphaFoldDB" id="A0A1M7I264"/>
<feature type="transmembrane region" description="Helical" evidence="1">
    <location>
        <begin position="137"/>
        <end position="158"/>
    </location>
</feature>
<evidence type="ECO:0000256" key="1">
    <source>
        <dbReference type="SAM" id="Phobius"/>
    </source>
</evidence>
<feature type="transmembrane region" description="Helical" evidence="1">
    <location>
        <begin position="112"/>
        <end position="130"/>
    </location>
</feature>
<dbReference type="Proteomes" id="UP000184394">
    <property type="component" value="Unassembled WGS sequence"/>
</dbReference>
<dbReference type="OrthoDB" id="9800627at2"/>
<sequence>MEKFYRFILILISRGILLTALMPAACFAKAWVAKMLGDNMPESDGRLSLDFRRHTDRAGMMSTIILGFGFGMEMKHDISNLKHMKRDITLISLAAPVAYFIMYILLKNLAVLIYSISFSSFLLASIYFILSEAAYACLCFGVIALLPLPPLDGFQIFYQFSWPKFRRWYFSHYQKIMYWSRIILYGIFLLAIITDGELSLIGFLADLWAKLLLDKLIFFHVDFSKVTLKILKYIFRYDHIID</sequence>
<name>A0A1M7I264_RUMFL</name>
<dbReference type="EMBL" id="FRCT01000003">
    <property type="protein sequence ID" value="SHM34872.1"/>
    <property type="molecule type" value="Genomic_DNA"/>
</dbReference>
<accession>A0A1M7I264</accession>
<organism evidence="2 3">
    <name type="scientific">Ruminococcus flavefaciens</name>
    <dbReference type="NCBI Taxonomy" id="1265"/>
    <lineage>
        <taxon>Bacteria</taxon>
        <taxon>Bacillati</taxon>
        <taxon>Bacillota</taxon>
        <taxon>Clostridia</taxon>
        <taxon>Eubacteriales</taxon>
        <taxon>Oscillospiraceae</taxon>
        <taxon>Ruminococcus</taxon>
    </lineage>
</organism>
<dbReference type="PANTHER" id="PTHR35864:SF1">
    <property type="entry name" value="ZINC METALLOPROTEASE YWHC-RELATED"/>
    <property type="match status" value="1"/>
</dbReference>
<keyword evidence="1" id="KW-0812">Transmembrane</keyword>
<reference evidence="2 3" key="1">
    <citation type="submission" date="2016-11" db="EMBL/GenBank/DDBJ databases">
        <authorList>
            <person name="Jaros S."/>
            <person name="Januszkiewicz K."/>
            <person name="Wedrychowicz H."/>
        </authorList>
    </citation>
    <scope>NUCLEOTIDE SEQUENCE [LARGE SCALE GENOMIC DNA]</scope>
    <source>
        <strain evidence="2 3">Y1</strain>
    </source>
</reference>
<dbReference type="InterPro" id="IPR052348">
    <property type="entry name" value="Metallopeptidase_M50B"/>
</dbReference>